<dbReference type="PANTHER" id="PTHR34138">
    <property type="entry name" value="CELL SHAPE-DETERMINING PROTEIN MREC"/>
    <property type="match status" value="1"/>
</dbReference>
<protein>
    <recommendedName>
        <fullName evidence="2">Cell shape-determining protein MreC</fullName>
    </recommendedName>
    <alternativeName>
        <fullName evidence="4">Cell shape protein MreC</fullName>
    </alternativeName>
</protein>
<evidence type="ECO:0000256" key="5">
    <source>
        <dbReference type="SAM" id="MobiDB-lite"/>
    </source>
</evidence>
<feature type="region of interest" description="Disordered" evidence="5">
    <location>
        <begin position="282"/>
        <end position="374"/>
    </location>
</feature>
<evidence type="ECO:0000256" key="1">
    <source>
        <dbReference type="ARBA" id="ARBA00009369"/>
    </source>
</evidence>
<gene>
    <name evidence="7" type="primary">mreC</name>
    <name evidence="7" type="ORF">ABVT11_13790</name>
</gene>
<reference evidence="7 8" key="1">
    <citation type="submission" date="2024-07" db="EMBL/GenBank/DDBJ databases">
        <title>Uliginosibacterium paludis KCTC:42655.</title>
        <authorList>
            <person name="Kim M.K."/>
        </authorList>
    </citation>
    <scope>NUCLEOTIDE SEQUENCE [LARGE SCALE GENOMIC DNA]</scope>
    <source>
        <strain evidence="7 8">KCTC 42655</strain>
    </source>
</reference>
<comment type="similarity">
    <text evidence="1">Belongs to the MreC family.</text>
</comment>
<dbReference type="NCBIfam" id="TIGR00219">
    <property type="entry name" value="mreC"/>
    <property type="match status" value="1"/>
</dbReference>
<evidence type="ECO:0000313" key="8">
    <source>
        <dbReference type="Proteomes" id="UP001548590"/>
    </source>
</evidence>
<dbReference type="InterPro" id="IPR055342">
    <property type="entry name" value="MreC_beta-barrel_core"/>
</dbReference>
<dbReference type="Gene3D" id="2.40.10.350">
    <property type="entry name" value="Rod shape-determining protein MreC, domain 2"/>
    <property type="match status" value="1"/>
</dbReference>
<dbReference type="EMBL" id="JBEWLZ010000008">
    <property type="protein sequence ID" value="MET1490904.1"/>
    <property type="molecule type" value="Genomic_DNA"/>
</dbReference>
<evidence type="ECO:0000256" key="3">
    <source>
        <dbReference type="ARBA" id="ARBA00022960"/>
    </source>
</evidence>
<feature type="compositionally biased region" description="Low complexity" evidence="5">
    <location>
        <begin position="313"/>
        <end position="323"/>
    </location>
</feature>
<evidence type="ECO:0000256" key="4">
    <source>
        <dbReference type="ARBA" id="ARBA00032089"/>
    </source>
</evidence>
<dbReference type="PANTHER" id="PTHR34138:SF1">
    <property type="entry name" value="CELL SHAPE-DETERMINING PROTEIN MREC"/>
    <property type="match status" value="1"/>
</dbReference>
<evidence type="ECO:0000259" key="6">
    <source>
        <dbReference type="Pfam" id="PF04085"/>
    </source>
</evidence>
<dbReference type="Pfam" id="PF04085">
    <property type="entry name" value="MreC"/>
    <property type="match status" value="1"/>
</dbReference>
<comment type="caution">
    <text evidence="7">The sequence shown here is derived from an EMBL/GenBank/DDBJ whole genome shotgun (WGS) entry which is preliminary data.</text>
</comment>
<dbReference type="Gene3D" id="2.40.10.340">
    <property type="entry name" value="Rod shape-determining protein MreC, domain 1"/>
    <property type="match status" value="1"/>
</dbReference>
<organism evidence="7 8">
    <name type="scientific">Uliginosibacterium paludis</name>
    <dbReference type="NCBI Taxonomy" id="1615952"/>
    <lineage>
        <taxon>Bacteria</taxon>
        <taxon>Pseudomonadati</taxon>
        <taxon>Pseudomonadota</taxon>
        <taxon>Betaproteobacteria</taxon>
        <taxon>Rhodocyclales</taxon>
        <taxon>Zoogloeaceae</taxon>
        <taxon>Uliginosibacterium</taxon>
    </lineage>
</organism>
<proteinExistence type="inferred from homology"/>
<name>A0ABV2CSL1_9RHOO</name>
<dbReference type="InterPro" id="IPR042175">
    <property type="entry name" value="Cell/Rod_MreC_2"/>
</dbReference>
<keyword evidence="8" id="KW-1185">Reference proteome</keyword>
<accession>A0ABV2CSL1</accession>
<dbReference type="InterPro" id="IPR007221">
    <property type="entry name" value="MreC"/>
</dbReference>
<dbReference type="InterPro" id="IPR042177">
    <property type="entry name" value="Cell/Rod_1"/>
</dbReference>
<evidence type="ECO:0000313" key="7">
    <source>
        <dbReference type="EMBL" id="MET1490904.1"/>
    </source>
</evidence>
<keyword evidence="3" id="KW-0133">Cell shape</keyword>
<sequence>MATGHQTPPFFKRGLPPAARATIYLALCFSLLVADLRLHYLDTLRQGLTVLTYPLRIAAATPADFVRNAANYFSGLASLQKENRQLKSHQLEMDSALMFTRELERENDNLRGLLDVSKRVGLRTTAAEIVYPSRDAFSRKVIINKGSTQDIEPGSAVVDSLGLLGQVTRVFPLHAEVTLVSDKDQAIPVVVERSGLRAVMFGSGSGLLELKFLAANAEVKPGDRILTSGLDGIYAPGIPVAVVLKVTRDNSESFARILCKPIAAVERNGAVLVFNRIEPLPARPSDELERNSRRASSGRIRQRGVTEAFAGQSAPAETASAPVATPPAPVADASAPAPARAARSSAARSAPVAAASAPAAAGSAPAGREARSAQ</sequence>
<dbReference type="Proteomes" id="UP001548590">
    <property type="component" value="Unassembled WGS sequence"/>
</dbReference>
<dbReference type="RefSeq" id="WP_345924821.1">
    <property type="nucleotide sequence ID" value="NZ_JBDIVF010000002.1"/>
</dbReference>
<evidence type="ECO:0000256" key="2">
    <source>
        <dbReference type="ARBA" id="ARBA00013855"/>
    </source>
</evidence>
<feature type="domain" description="Rod shape-determining protein MreC beta-barrel core" evidence="6">
    <location>
        <begin position="129"/>
        <end position="274"/>
    </location>
</feature>
<feature type="compositionally biased region" description="Low complexity" evidence="5">
    <location>
        <begin position="330"/>
        <end position="367"/>
    </location>
</feature>